<organism evidence="7 8">
    <name type="scientific">Candidatus Vogelbacteria bacterium CG10_big_fil_rev_8_21_14_0_10_45_14</name>
    <dbReference type="NCBI Taxonomy" id="1975042"/>
    <lineage>
        <taxon>Bacteria</taxon>
        <taxon>Candidatus Vogeliibacteriota</taxon>
    </lineage>
</organism>
<evidence type="ECO:0000256" key="1">
    <source>
        <dbReference type="ARBA" id="ARBA00000642"/>
    </source>
</evidence>
<evidence type="ECO:0000256" key="5">
    <source>
        <dbReference type="ARBA" id="ARBA00022777"/>
    </source>
</evidence>
<dbReference type="GO" id="GO:0004618">
    <property type="term" value="F:phosphoglycerate kinase activity"/>
    <property type="evidence" value="ECO:0007669"/>
    <property type="project" value="UniProtKB-EC"/>
</dbReference>
<dbReference type="Gene3D" id="3.40.50.1260">
    <property type="entry name" value="Phosphoglycerate kinase, N-terminal domain"/>
    <property type="match status" value="1"/>
</dbReference>
<dbReference type="PANTHER" id="PTHR11406">
    <property type="entry name" value="PHOSPHOGLYCERATE KINASE"/>
    <property type="match status" value="1"/>
</dbReference>
<evidence type="ECO:0000313" key="8">
    <source>
        <dbReference type="Proteomes" id="UP000230833"/>
    </source>
</evidence>
<evidence type="ECO:0000313" key="7">
    <source>
        <dbReference type="EMBL" id="PIR46768.1"/>
    </source>
</evidence>
<dbReference type="SUPFAM" id="SSF53748">
    <property type="entry name" value="Phosphoglycerate kinase"/>
    <property type="match status" value="1"/>
</dbReference>
<keyword evidence="3" id="KW-0808">Transferase</keyword>
<name>A0A2H0RJU9_9BACT</name>
<evidence type="ECO:0000256" key="3">
    <source>
        <dbReference type="ARBA" id="ARBA00022679"/>
    </source>
</evidence>
<proteinExistence type="predicted"/>
<sequence>MDEGKRILEHENVFVPEDVVVQMEDGTHTTKQAGEVRKGERIMDAGHNSVMAMAEAANCASLVLWNGPLGNFEIGFKTGTDSLASALSEVRAHTILGGGDTIASIESLGILEKFDFVSTGGGAMLDFLAKGTLVGIDAILETERPHQN</sequence>
<protein>
    <recommendedName>
        <fullName evidence="2">phosphoglycerate kinase</fullName>
        <ecNumber evidence="2">2.7.2.3</ecNumber>
    </recommendedName>
</protein>
<keyword evidence="4" id="KW-0547">Nucleotide-binding</keyword>
<dbReference type="InterPro" id="IPR015824">
    <property type="entry name" value="Phosphoglycerate_kinase_N"/>
</dbReference>
<comment type="caution">
    <text evidence="7">The sequence shown here is derived from an EMBL/GenBank/DDBJ whole genome shotgun (WGS) entry which is preliminary data.</text>
</comment>
<evidence type="ECO:0000256" key="2">
    <source>
        <dbReference type="ARBA" id="ARBA00013061"/>
    </source>
</evidence>
<accession>A0A2H0RJU9</accession>
<dbReference type="GO" id="GO:0005829">
    <property type="term" value="C:cytosol"/>
    <property type="evidence" value="ECO:0007669"/>
    <property type="project" value="TreeGrafter"/>
</dbReference>
<keyword evidence="5 7" id="KW-0418">Kinase</keyword>
<dbReference type="GO" id="GO:0043531">
    <property type="term" value="F:ADP binding"/>
    <property type="evidence" value="ECO:0007669"/>
    <property type="project" value="TreeGrafter"/>
</dbReference>
<gene>
    <name evidence="7" type="primary">pgk</name>
    <name evidence="7" type="ORF">COV07_02800</name>
</gene>
<dbReference type="Proteomes" id="UP000230833">
    <property type="component" value="Unassembled WGS sequence"/>
</dbReference>
<dbReference type="EMBL" id="PCYL01000029">
    <property type="protein sequence ID" value="PIR46768.1"/>
    <property type="molecule type" value="Genomic_DNA"/>
</dbReference>
<keyword evidence="6" id="KW-0067">ATP-binding</keyword>
<dbReference type="PANTHER" id="PTHR11406:SF23">
    <property type="entry name" value="PHOSPHOGLYCERATE KINASE 1, CHLOROPLASTIC-RELATED"/>
    <property type="match status" value="1"/>
</dbReference>
<evidence type="ECO:0000256" key="4">
    <source>
        <dbReference type="ARBA" id="ARBA00022741"/>
    </source>
</evidence>
<dbReference type="GO" id="GO:0005524">
    <property type="term" value="F:ATP binding"/>
    <property type="evidence" value="ECO:0007669"/>
    <property type="project" value="UniProtKB-KW"/>
</dbReference>
<dbReference type="GO" id="GO:0006096">
    <property type="term" value="P:glycolytic process"/>
    <property type="evidence" value="ECO:0007669"/>
    <property type="project" value="InterPro"/>
</dbReference>
<dbReference type="Pfam" id="PF00162">
    <property type="entry name" value="PGK"/>
    <property type="match status" value="1"/>
</dbReference>
<evidence type="ECO:0000256" key="6">
    <source>
        <dbReference type="ARBA" id="ARBA00022840"/>
    </source>
</evidence>
<dbReference type="InterPro" id="IPR036043">
    <property type="entry name" value="Phosphoglycerate_kinase_sf"/>
</dbReference>
<reference evidence="7 8" key="1">
    <citation type="submission" date="2017-09" db="EMBL/GenBank/DDBJ databases">
        <title>Depth-based differentiation of microbial function through sediment-hosted aquifers and enrichment of novel symbionts in the deep terrestrial subsurface.</title>
        <authorList>
            <person name="Probst A.J."/>
            <person name="Ladd B."/>
            <person name="Jarett J.K."/>
            <person name="Geller-Mcgrath D.E."/>
            <person name="Sieber C.M."/>
            <person name="Emerson J.B."/>
            <person name="Anantharaman K."/>
            <person name="Thomas B.C."/>
            <person name="Malmstrom R."/>
            <person name="Stieglmeier M."/>
            <person name="Klingl A."/>
            <person name="Woyke T."/>
            <person name="Ryan C.M."/>
            <person name="Banfield J.F."/>
        </authorList>
    </citation>
    <scope>NUCLEOTIDE SEQUENCE [LARGE SCALE GENOMIC DNA]</scope>
    <source>
        <strain evidence="7">CG10_big_fil_rev_8_21_14_0_10_45_14</strain>
    </source>
</reference>
<dbReference type="GO" id="GO:0006094">
    <property type="term" value="P:gluconeogenesis"/>
    <property type="evidence" value="ECO:0007669"/>
    <property type="project" value="TreeGrafter"/>
</dbReference>
<dbReference type="InterPro" id="IPR001576">
    <property type="entry name" value="Phosphoglycerate_kinase"/>
</dbReference>
<comment type="catalytic activity">
    <reaction evidence="1">
        <text>(2R)-3-phosphoglycerate + ATP = (2R)-3-phospho-glyceroyl phosphate + ADP</text>
        <dbReference type="Rhea" id="RHEA:14801"/>
        <dbReference type="ChEBI" id="CHEBI:30616"/>
        <dbReference type="ChEBI" id="CHEBI:57604"/>
        <dbReference type="ChEBI" id="CHEBI:58272"/>
        <dbReference type="ChEBI" id="CHEBI:456216"/>
        <dbReference type="EC" id="2.7.2.3"/>
    </reaction>
</comment>
<dbReference type="EC" id="2.7.2.3" evidence="2"/>
<dbReference type="AlphaFoldDB" id="A0A2H0RJU9"/>